<dbReference type="InterPro" id="IPR036113">
    <property type="entry name" value="Asp/Glu-ADT_sf_sub_c"/>
</dbReference>
<dbReference type="GO" id="GO:0006450">
    <property type="term" value="P:regulation of translational fidelity"/>
    <property type="evidence" value="ECO:0007669"/>
    <property type="project" value="InterPro"/>
</dbReference>
<dbReference type="GO" id="GO:0030956">
    <property type="term" value="C:glutamyl-tRNA(Gln) amidotransferase complex"/>
    <property type="evidence" value="ECO:0007669"/>
    <property type="project" value="TreeGrafter"/>
</dbReference>
<accession>A0A8H7ND67</accession>
<proteinExistence type="predicted"/>
<evidence type="ECO:0000313" key="3">
    <source>
        <dbReference type="EMBL" id="KAF9753714.1"/>
    </source>
</evidence>
<feature type="compositionally biased region" description="Polar residues" evidence="1">
    <location>
        <begin position="46"/>
        <end position="68"/>
    </location>
</feature>
<gene>
    <name evidence="3" type="ORF">IM811_012472</name>
</gene>
<dbReference type="Proteomes" id="UP000616885">
    <property type="component" value="Unassembled WGS sequence"/>
</dbReference>
<dbReference type="AlphaFoldDB" id="A0A8H7ND67"/>
<dbReference type="InterPro" id="IPR003837">
    <property type="entry name" value="GatC"/>
</dbReference>
<evidence type="ECO:0000256" key="1">
    <source>
        <dbReference type="SAM" id="MobiDB-lite"/>
    </source>
</evidence>
<feature type="domain" description="Glutamyl-tRNA amidotransferase complex subunit Gta3" evidence="2">
    <location>
        <begin position="77"/>
        <end position="133"/>
    </location>
</feature>
<feature type="region of interest" description="Disordered" evidence="1">
    <location>
        <begin position="46"/>
        <end position="81"/>
    </location>
</feature>
<organism evidence="3 4">
    <name type="scientific">Bionectria ochroleuca</name>
    <name type="common">Gliocladium roseum</name>
    <dbReference type="NCBI Taxonomy" id="29856"/>
    <lineage>
        <taxon>Eukaryota</taxon>
        <taxon>Fungi</taxon>
        <taxon>Dikarya</taxon>
        <taxon>Ascomycota</taxon>
        <taxon>Pezizomycotina</taxon>
        <taxon>Sordariomycetes</taxon>
        <taxon>Hypocreomycetidae</taxon>
        <taxon>Hypocreales</taxon>
        <taxon>Bionectriaceae</taxon>
        <taxon>Clonostachys</taxon>
    </lineage>
</organism>
<dbReference type="PANTHER" id="PTHR15004:SF0">
    <property type="entry name" value="GLUTAMYL-TRNA(GLN) AMIDOTRANSFERASE SUBUNIT C, MITOCHONDRIAL"/>
    <property type="match status" value="1"/>
</dbReference>
<evidence type="ECO:0000313" key="4">
    <source>
        <dbReference type="Proteomes" id="UP000616885"/>
    </source>
</evidence>
<reference evidence="3" key="1">
    <citation type="submission" date="2020-10" db="EMBL/GenBank/DDBJ databases">
        <title>High-Quality Genome Resource of Clonostachys rosea strain S41 by Oxford Nanopore Long-Read Sequencing.</title>
        <authorList>
            <person name="Wang H."/>
        </authorList>
    </citation>
    <scope>NUCLEOTIDE SEQUENCE</scope>
    <source>
        <strain evidence="3">S41</strain>
    </source>
</reference>
<dbReference type="GO" id="GO:0005739">
    <property type="term" value="C:mitochondrion"/>
    <property type="evidence" value="ECO:0007669"/>
    <property type="project" value="TreeGrafter"/>
</dbReference>
<dbReference type="EMBL" id="JADCTT010000004">
    <property type="protein sequence ID" value="KAF9753714.1"/>
    <property type="molecule type" value="Genomic_DNA"/>
</dbReference>
<comment type="caution">
    <text evidence="3">The sequence shown here is derived from an EMBL/GenBank/DDBJ whole genome shotgun (WGS) entry which is preliminary data.</text>
</comment>
<dbReference type="GO" id="GO:0032543">
    <property type="term" value="P:mitochondrial translation"/>
    <property type="evidence" value="ECO:0007669"/>
    <property type="project" value="TreeGrafter"/>
</dbReference>
<sequence length="212" mass="23593">MRRKLELSAALRSKRPELRQPSTTMSICAPCRAAIRQAFRNQIISKRASSTNPPSTAHTILSKPSWSVRSHLGSADSPSEKISPAQLNHLLRLAALPPPRNKAEEDSMIETLQSQLRFVRAVQQVDTTGVEPLRAIRDETQQGTRENTVSLDTLKTLLDEEALVGHYKRSRRVRTKLDPEAENWDALSTASKKAGRFFVVQSNKKNADEGSG</sequence>
<name>A0A8H7ND67_BIOOC</name>
<dbReference type="InterPro" id="IPR049545">
    <property type="entry name" value="Gta3_dom"/>
</dbReference>
<dbReference type="PANTHER" id="PTHR15004">
    <property type="entry name" value="GLUTAMYL-TRNA(GLN) AMIDOTRANSFERASE SUBUNIT C, MITOCHONDRIAL"/>
    <property type="match status" value="1"/>
</dbReference>
<dbReference type="GO" id="GO:0070681">
    <property type="term" value="P:glutaminyl-tRNAGln biosynthesis via transamidation"/>
    <property type="evidence" value="ECO:0007669"/>
    <property type="project" value="TreeGrafter"/>
</dbReference>
<dbReference type="SUPFAM" id="SSF141000">
    <property type="entry name" value="Glu-tRNAGln amidotransferase C subunit"/>
    <property type="match status" value="1"/>
</dbReference>
<evidence type="ECO:0000259" key="2">
    <source>
        <dbReference type="Pfam" id="PF20978"/>
    </source>
</evidence>
<protein>
    <recommendedName>
        <fullName evidence="2">Glutamyl-tRNA amidotransferase complex subunit Gta3 domain-containing protein</fullName>
    </recommendedName>
</protein>
<dbReference type="Pfam" id="PF20978">
    <property type="entry name" value="Gta3"/>
    <property type="match status" value="1"/>
</dbReference>